<dbReference type="AlphaFoldDB" id="A0A1B7NJZ6"/>
<gene>
    <name evidence="2" type="ORF">ACJ72_08780</name>
</gene>
<dbReference type="Proteomes" id="UP000091918">
    <property type="component" value="Unassembled WGS sequence"/>
</dbReference>
<proteinExistence type="predicted"/>
<comment type="caution">
    <text evidence="2">The sequence shown here is derived from an EMBL/GenBank/DDBJ whole genome shotgun (WGS) entry which is preliminary data.</text>
</comment>
<sequence>MQMHGTSYTPTSDANKTPNIFSADSNYFSNDHAMQTYESLYISILDANGTSNISSADLNYFSNDHAMQTYESLYIPILNANDTPHALIADQTFSYSQQSPHYTMQMYEMQHNTTSNSIVLDQNEAQQSPHLSTQNPSTFSNNHTSQGPCFLPKIRIDGTFITSTTTHGINPSEY</sequence>
<keyword evidence="3" id="KW-1185">Reference proteome</keyword>
<evidence type="ECO:0000256" key="1">
    <source>
        <dbReference type="SAM" id="MobiDB-lite"/>
    </source>
</evidence>
<name>A0A1B7NJZ6_9EURO</name>
<accession>A0A1B7NJZ6</accession>
<evidence type="ECO:0000313" key="3">
    <source>
        <dbReference type="Proteomes" id="UP000091918"/>
    </source>
</evidence>
<evidence type="ECO:0000313" key="2">
    <source>
        <dbReference type="EMBL" id="OAX76927.1"/>
    </source>
</evidence>
<organism evidence="2 3">
    <name type="scientific">Emergomyces africanus</name>
    <dbReference type="NCBI Taxonomy" id="1955775"/>
    <lineage>
        <taxon>Eukaryota</taxon>
        <taxon>Fungi</taxon>
        <taxon>Dikarya</taxon>
        <taxon>Ascomycota</taxon>
        <taxon>Pezizomycotina</taxon>
        <taxon>Eurotiomycetes</taxon>
        <taxon>Eurotiomycetidae</taxon>
        <taxon>Onygenales</taxon>
        <taxon>Ajellomycetaceae</taxon>
        <taxon>Emergomyces</taxon>
    </lineage>
</organism>
<feature type="region of interest" description="Disordered" evidence="1">
    <location>
        <begin position="124"/>
        <end position="144"/>
    </location>
</feature>
<dbReference type="EMBL" id="LGUA01003986">
    <property type="protein sequence ID" value="OAX76927.1"/>
    <property type="molecule type" value="Genomic_DNA"/>
</dbReference>
<reference evidence="2 3" key="1">
    <citation type="submission" date="2015-07" db="EMBL/GenBank/DDBJ databases">
        <title>Emmonsia species relationships and genome sequence.</title>
        <authorList>
            <person name="Cuomo C.A."/>
            <person name="Schwartz I.S."/>
            <person name="Kenyon C."/>
            <person name="de Hoog G.S."/>
            <person name="Govender N.P."/>
            <person name="Botha A."/>
            <person name="Moreno L."/>
            <person name="de Vries M."/>
            <person name="Munoz J.F."/>
            <person name="Stielow J.B."/>
        </authorList>
    </citation>
    <scope>NUCLEOTIDE SEQUENCE [LARGE SCALE GENOMIC DNA]</scope>
    <source>
        <strain evidence="2 3">CBS 136260</strain>
    </source>
</reference>
<dbReference type="OrthoDB" id="10353292at2759"/>
<protein>
    <submittedName>
        <fullName evidence="2">Uncharacterized protein</fullName>
    </submittedName>
</protein>